<dbReference type="InterPro" id="IPR003594">
    <property type="entry name" value="HATPase_dom"/>
</dbReference>
<name>A0A919V9W1_9ACTN</name>
<organism evidence="3 4">
    <name type="scientific">Sinosporangium siamense</name>
    <dbReference type="NCBI Taxonomy" id="1367973"/>
    <lineage>
        <taxon>Bacteria</taxon>
        <taxon>Bacillati</taxon>
        <taxon>Actinomycetota</taxon>
        <taxon>Actinomycetes</taxon>
        <taxon>Streptosporangiales</taxon>
        <taxon>Streptosporangiaceae</taxon>
        <taxon>Sinosporangium</taxon>
    </lineage>
</organism>
<protein>
    <recommendedName>
        <fullName evidence="2">Histidine kinase/HSP90-like ATPase domain-containing protein</fullName>
    </recommendedName>
</protein>
<evidence type="ECO:0000259" key="2">
    <source>
        <dbReference type="Pfam" id="PF13581"/>
    </source>
</evidence>
<dbReference type="EMBL" id="BOOW01000038">
    <property type="protein sequence ID" value="GII95761.1"/>
    <property type="molecule type" value="Genomic_DNA"/>
</dbReference>
<dbReference type="Pfam" id="PF13581">
    <property type="entry name" value="HATPase_c_2"/>
    <property type="match status" value="1"/>
</dbReference>
<evidence type="ECO:0000256" key="1">
    <source>
        <dbReference type="SAM" id="MobiDB-lite"/>
    </source>
</evidence>
<dbReference type="Proteomes" id="UP000606172">
    <property type="component" value="Unassembled WGS sequence"/>
</dbReference>
<dbReference type="InterPro" id="IPR036890">
    <property type="entry name" value="HATPase_C_sf"/>
</dbReference>
<dbReference type="Gene3D" id="3.30.565.10">
    <property type="entry name" value="Histidine kinase-like ATPase, C-terminal domain"/>
    <property type="match status" value="1"/>
</dbReference>
<comment type="caution">
    <text evidence="3">The sequence shown here is derived from an EMBL/GenBank/DDBJ whole genome shotgun (WGS) entry which is preliminary data.</text>
</comment>
<feature type="domain" description="Histidine kinase/HSP90-like ATPase" evidence="2">
    <location>
        <begin position="54"/>
        <end position="174"/>
    </location>
</feature>
<feature type="region of interest" description="Disordered" evidence="1">
    <location>
        <begin position="1"/>
        <end position="24"/>
    </location>
</feature>
<gene>
    <name evidence="3" type="ORF">Ssi02_59920</name>
</gene>
<dbReference type="AlphaFoldDB" id="A0A919V9W1"/>
<evidence type="ECO:0000313" key="3">
    <source>
        <dbReference type="EMBL" id="GII95761.1"/>
    </source>
</evidence>
<proteinExistence type="predicted"/>
<accession>A0A919V9W1</accession>
<reference evidence="3" key="1">
    <citation type="submission" date="2021-01" db="EMBL/GenBank/DDBJ databases">
        <title>Whole genome shotgun sequence of Sinosporangium siamense NBRC 109515.</title>
        <authorList>
            <person name="Komaki H."/>
            <person name="Tamura T."/>
        </authorList>
    </citation>
    <scope>NUCLEOTIDE SEQUENCE</scope>
    <source>
        <strain evidence="3">NBRC 109515</strain>
    </source>
</reference>
<sequence>MHADKVTASPATNTPVFKDARGRPFVPPTGMDDPRLLLAAYRLRPDGMIWRRLFPCRPEQARHVRAFVRTMMQDLPLIDDAVAVVSELVNVAVTRNEGRPYFTSFIVEVQRYGRHGEHSRVTVYDCGPTGIPTFRERHNTAQDEPVPDTTDGLALLILHGLADAVGYWDGPHGTPTYPMRAEFPDHRLLDGGP</sequence>
<keyword evidence="4" id="KW-1185">Reference proteome</keyword>
<evidence type="ECO:0000313" key="4">
    <source>
        <dbReference type="Proteomes" id="UP000606172"/>
    </source>
</evidence>